<evidence type="ECO:0000256" key="10">
    <source>
        <dbReference type="SAM" id="MobiDB-lite"/>
    </source>
</evidence>
<dbReference type="EC" id="5.4.2.8" evidence="5"/>
<organism evidence="16 17">
    <name type="scientific">Saccharospirillum salsuginis</name>
    <dbReference type="NCBI Taxonomy" id="418750"/>
    <lineage>
        <taxon>Bacteria</taxon>
        <taxon>Pseudomonadati</taxon>
        <taxon>Pseudomonadota</taxon>
        <taxon>Gammaproteobacteria</taxon>
        <taxon>Oceanospirillales</taxon>
        <taxon>Saccharospirillaceae</taxon>
        <taxon>Saccharospirillum</taxon>
    </lineage>
</organism>
<dbReference type="FunFam" id="3.40.120.10:FF:000021">
    <property type="entry name" value="Phosphomannomutase/phosphoglucomutase"/>
    <property type="match status" value="1"/>
</dbReference>
<dbReference type="SUPFAM" id="SSF53738">
    <property type="entry name" value="Phosphoglucomutase, first 3 domains"/>
    <property type="match status" value="3"/>
</dbReference>
<feature type="domain" description="Alpha-D-phosphohexomutase alpha/beta/alpha" evidence="13">
    <location>
        <begin position="411"/>
        <end position="541"/>
    </location>
</feature>
<dbReference type="Pfam" id="PF00408">
    <property type="entry name" value="PGM_PMM_IV"/>
    <property type="match status" value="1"/>
</dbReference>
<evidence type="ECO:0000256" key="9">
    <source>
        <dbReference type="ARBA" id="ARBA00023235"/>
    </source>
</evidence>
<dbReference type="Pfam" id="PF02878">
    <property type="entry name" value="PGM_PMM_I"/>
    <property type="match status" value="1"/>
</dbReference>
<evidence type="ECO:0000256" key="1">
    <source>
        <dbReference type="ARBA" id="ARBA00000586"/>
    </source>
</evidence>
<evidence type="ECO:0000256" key="11">
    <source>
        <dbReference type="SAM" id="Phobius"/>
    </source>
</evidence>
<comment type="similarity">
    <text evidence="4">Belongs to the phosphohexose mutase family.</text>
</comment>
<evidence type="ECO:0000256" key="4">
    <source>
        <dbReference type="ARBA" id="ARBA00010231"/>
    </source>
</evidence>
<evidence type="ECO:0000313" key="17">
    <source>
        <dbReference type="Proteomes" id="UP000626148"/>
    </source>
</evidence>
<evidence type="ECO:0000259" key="12">
    <source>
        <dbReference type="Pfam" id="PF00408"/>
    </source>
</evidence>
<dbReference type="InterPro" id="IPR036900">
    <property type="entry name" value="A-D-PHexomutase_C_sf"/>
</dbReference>
<dbReference type="RefSeq" id="WP_189607707.1">
    <property type="nucleotide sequence ID" value="NZ_BMXR01000003.1"/>
</dbReference>
<dbReference type="InterPro" id="IPR016055">
    <property type="entry name" value="A-D-PHexomutase_a/b/a-I/II/III"/>
</dbReference>
<dbReference type="Gene3D" id="3.40.120.10">
    <property type="entry name" value="Alpha-D-Glucose-1,6-Bisphosphate, subunit A, domain 3"/>
    <property type="match status" value="3"/>
</dbReference>
<reference evidence="16" key="1">
    <citation type="journal article" date="2014" name="Int. J. Syst. Evol. Microbiol.">
        <title>Complete genome sequence of Corynebacterium casei LMG S-19264T (=DSM 44701T), isolated from a smear-ripened cheese.</title>
        <authorList>
            <consortium name="US DOE Joint Genome Institute (JGI-PGF)"/>
            <person name="Walter F."/>
            <person name="Albersmeier A."/>
            <person name="Kalinowski J."/>
            <person name="Ruckert C."/>
        </authorList>
    </citation>
    <scope>NUCLEOTIDE SEQUENCE</scope>
    <source>
        <strain evidence="16">KCTC 22169</strain>
    </source>
</reference>
<evidence type="ECO:0000256" key="6">
    <source>
        <dbReference type="ARBA" id="ARBA00022553"/>
    </source>
</evidence>
<feature type="region of interest" description="Disordered" evidence="10">
    <location>
        <begin position="1"/>
        <end position="22"/>
    </location>
</feature>
<dbReference type="Pfam" id="PF02879">
    <property type="entry name" value="PGM_PMM_II"/>
    <property type="match status" value="1"/>
</dbReference>
<dbReference type="CDD" id="cd03089">
    <property type="entry name" value="PMM_PGM"/>
    <property type="match status" value="1"/>
</dbReference>
<evidence type="ECO:0000256" key="2">
    <source>
        <dbReference type="ARBA" id="ARBA00001946"/>
    </source>
</evidence>
<feature type="region of interest" description="Disordered" evidence="10">
    <location>
        <begin position="340"/>
        <end position="375"/>
    </location>
</feature>
<comment type="pathway">
    <text evidence="3">Nucleotide-sugar biosynthesis; GDP-alpha-D-mannose biosynthesis; alpha-D-mannose 1-phosphate from D-fructose 6-phosphate: step 2/2.</text>
</comment>
<comment type="caution">
    <text evidence="16">The sequence shown here is derived from an EMBL/GenBank/DDBJ whole genome shotgun (WGS) entry which is preliminary data.</text>
</comment>
<accession>A0A918K5G0</accession>
<keyword evidence="9" id="KW-0413">Isomerase</keyword>
<feature type="transmembrane region" description="Helical" evidence="11">
    <location>
        <begin position="272"/>
        <end position="291"/>
    </location>
</feature>
<keyword evidence="6" id="KW-0597">Phosphoprotein</keyword>
<feature type="transmembrane region" description="Helical" evidence="11">
    <location>
        <begin position="29"/>
        <end position="52"/>
    </location>
</feature>
<feature type="domain" description="Alpha-D-phosphohexomutase alpha/beta/alpha" evidence="14">
    <location>
        <begin position="557"/>
        <end position="653"/>
    </location>
</feature>
<dbReference type="PANTHER" id="PTHR43771:SF2">
    <property type="entry name" value="PHOSPHOMANNOMUTASE_PHOSPHOGLUCOMUTASE"/>
    <property type="match status" value="1"/>
</dbReference>
<evidence type="ECO:0000256" key="8">
    <source>
        <dbReference type="ARBA" id="ARBA00022842"/>
    </source>
</evidence>
<proteinExistence type="inferred from homology"/>
<dbReference type="InterPro" id="IPR005841">
    <property type="entry name" value="Alpha-D-phosphohexomutase_SF"/>
</dbReference>
<evidence type="ECO:0000256" key="3">
    <source>
        <dbReference type="ARBA" id="ARBA00004699"/>
    </source>
</evidence>
<dbReference type="Proteomes" id="UP000626148">
    <property type="component" value="Unassembled WGS sequence"/>
</dbReference>
<evidence type="ECO:0000259" key="15">
    <source>
        <dbReference type="Pfam" id="PF02880"/>
    </source>
</evidence>
<keyword evidence="7" id="KW-0479">Metal-binding</keyword>
<keyword evidence="11" id="KW-0812">Transmembrane</keyword>
<sequence length="861" mass="92884">MAFPGIKKNKAAGEKPAPSKSSLSANRGVFSFMLIPIATLVVAVAGSAWWVIDKTIGPVNQRHQTVLVEQVAEQYEAYFNNVLSQHQSLIDRLANSQEVVERLMQSSPSALAATEQRIASQVPHGLAVHLFPTGEAETQPESTPPLGFAGLDMIRRTEQGQSLPWEAHQAEGQPYLHAVTAVRNNNGTLVGTLSVSQSMDYLQQELAGIDGSQGNVVVRQQFQNGPQQTLLTYGAKNSNDVITLRSDNPNWTLTFQPSDELTQSTVFAASSLWAAFGLILVAGLVAIAFAAQRLQNALRHDGNLFARHIQRLMAGQSSEPQAYSLAIFNSVAKGLSRMRMGKNPARGSAPTQPPASTRSAPVTSTAPAAPEAEEVDDFDVTMMEGDSDILGMDAPPSPPPQTYTTAVSPEIFRAYDIRGIMGETLDAGVARQIGLAVGSEAYDRGDQTVIVGRDGRLSSPELTKALIAGLTESGRDVIDIGVVPTPLAYYATQTLGATSCVMVTGSHNPGNYNGFKVVLGGNALTGDEIQALRERIENEQFLSGSGGVSTNEIVPNYINRVVEDVKVARPMKVVVDCGNGVAGGVVPKLIKSLGCHVLPLYCDIDGNFPNHHPDPGDPNNLQDLARTVVETRADIGLAFDGDGDRIGVVTNSGKIINADRLLMLLAKDMITRNPGATVIYDVKCSRRLHGLIVGYGGKPLMWKTGHSHIKRKMKESGAMLAGEMSGHVFYKERWYGFDDALYTAARLLEIVSAKSDSLDALFGAFPEDMSTPELAIATPEDRKFSIIERLQRESRFEGGKITDIDGVRVDFPDGWGLVRASNTSPKLVCRFEADTDHALNRIQAEFRSQLQAVDSQLQIPF</sequence>
<evidence type="ECO:0000256" key="7">
    <source>
        <dbReference type="ARBA" id="ARBA00022723"/>
    </source>
</evidence>
<comment type="catalytic activity">
    <reaction evidence="1">
        <text>alpha-D-mannose 1-phosphate = D-mannose 6-phosphate</text>
        <dbReference type="Rhea" id="RHEA:11140"/>
        <dbReference type="ChEBI" id="CHEBI:58409"/>
        <dbReference type="ChEBI" id="CHEBI:58735"/>
        <dbReference type="EC" id="5.4.2.8"/>
    </reaction>
</comment>
<dbReference type="SUPFAM" id="SSF55957">
    <property type="entry name" value="Phosphoglucomutase, C-terminal domain"/>
    <property type="match status" value="1"/>
</dbReference>
<keyword evidence="11" id="KW-0472">Membrane</keyword>
<evidence type="ECO:0000256" key="5">
    <source>
        <dbReference type="ARBA" id="ARBA00012730"/>
    </source>
</evidence>
<keyword evidence="17" id="KW-1185">Reference proteome</keyword>
<dbReference type="InterPro" id="IPR005843">
    <property type="entry name" value="A-D-PHexomutase_C"/>
</dbReference>
<dbReference type="InterPro" id="IPR005846">
    <property type="entry name" value="A-D-PHexomutase_a/b/a-III"/>
</dbReference>
<dbReference type="InterPro" id="IPR005844">
    <property type="entry name" value="A-D-PHexomutase_a/b/a-I"/>
</dbReference>
<dbReference type="AlphaFoldDB" id="A0A918K5G0"/>
<dbReference type="InterPro" id="IPR005845">
    <property type="entry name" value="A-D-PHexomutase_a/b/a-II"/>
</dbReference>
<dbReference type="EMBL" id="BMXR01000003">
    <property type="protein sequence ID" value="GGX47551.1"/>
    <property type="molecule type" value="Genomic_DNA"/>
</dbReference>
<dbReference type="GO" id="GO:0004615">
    <property type="term" value="F:phosphomannomutase activity"/>
    <property type="evidence" value="ECO:0007669"/>
    <property type="project" value="UniProtKB-EC"/>
</dbReference>
<feature type="compositionally biased region" description="Low complexity" evidence="10">
    <location>
        <begin position="354"/>
        <end position="370"/>
    </location>
</feature>
<dbReference type="PRINTS" id="PR00509">
    <property type="entry name" value="PGMPMM"/>
</dbReference>
<comment type="cofactor">
    <cofactor evidence="2">
        <name>Mg(2+)</name>
        <dbReference type="ChEBI" id="CHEBI:18420"/>
    </cofactor>
</comment>
<feature type="domain" description="Alpha-D-phosphohexomutase alpha/beta/alpha" evidence="15">
    <location>
        <begin position="658"/>
        <end position="765"/>
    </location>
</feature>
<evidence type="ECO:0000259" key="13">
    <source>
        <dbReference type="Pfam" id="PF02878"/>
    </source>
</evidence>
<keyword evidence="8" id="KW-0460">Magnesium</keyword>
<feature type="domain" description="Alpha-D-phosphohexomutase C-terminal" evidence="12">
    <location>
        <begin position="778"/>
        <end position="847"/>
    </location>
</feature>
<keyword evidence="11" id="KW-1133">Transmembrane helix</keyword>
<evidence type="ECO:0000259" key="14">
    <source>
        <dbReference type="Pfam" id="PF02879"/>
    </source>
</evidence>
<name>A0A918K5G0_9GAMM</name>
<gene>
    <name evidence="16" type="ORF">GCM10007392_13000</name>
</gene>
<dbReference type="GO" id="GO:0005975">
    <property type="term" value="P:carbohydrate metabolic process"/>
    <property type="evidence" value="ECO:0007669"/>
    <property type="project" value="InterPro"/>
</dbReference>
<evidence type="ECO:0000313" key="16">
    <source>
        <dbReference type="EMBL" id="GGX47551.1"/>
    </source>
</evidence>
<dbReference type="Pfam" id="PF02880">
    <property type="entry name" value="PGM_PMM_III"/>
    <property type="match status" value="1"/>
</dbReference>
<dbReference type="GO" id="GO:0046872">
    <property type="term" value="F:metal ion binding"/>
    <property type="evidence" value="ECO:0007669"/>
    <property type="project" value="UniProtKB-KW"/>
</dbReference>
<dbReference type="Gene3D" id="3.30.310.50">
    <property type="entry name" value="Alpha-D-phosphohexomutase, C-terminal domain"/>
    <property type="match status" value="1"/>
</dbReference>
<reference evidence="16" key="2">
    <citation type="submission" date="2020-09" db="EMBL/GenBank/DDBJ databases">
        <authorList>
            <person name="Sun Q."/>
            <person name="Kim S."/>
        </authorList>
    </citation>
    <scope>NUCLEOTIDE SEQUENCE</scope>
    <source>
        <strain evidence="16">KCTC 22169</strain>
    </source>
</reference>
<dbReference type="PANTHER" id="PTHR43771">
    <property type="entry name" value="PHOSPHOMANNOMUTASE"/>
    <property type="match status" value="1"/>
</dbReference>
<protein>
    <recommendedName>
        <fullName evidence="5">phosphomannomutase</fullName>
        <ecNumber evidence="5">5.4.2.8</ecNumber>
    </recommendedName>
</protein>